<evidence type="ECO:0000313" key="3">
    <source>
        <dbReference type="EMBL" id="KXF82235.1"/>
    </source>
</evidence>
<dbReference type="Gene3D" id="2.40.50.200">
    <property type="entry name" value="Bacterial OB-fold"/>
    <property type="match status" value="1"/>
</dbReference>
<sequence>MKTYFCAAILALSSSLSFGAFAHNINASSTGGFSGPVNAIDTVKAVLDTGMFSDDQPVSLSGFITQSRGGEIYTFKDSTGVIDVEIDHDKWLGQQVTNKTKVIIQGQIDKEFNHTMIDVDNIRIAQ</sequence>
<dbReference type="NCBIfam" id="NF033674">
    <property type="entry name" value="stress_OB_fold"/>
    <property type="match status" value="1"/>
</dbReference>
<dbReference type="InterPro" id="IPR036700">
    <property type="entry name" value="BOBF_sf"/>
</dbReference>
<feature type="signal peptide" evidence="2">
    <location>
        <begin position="1"/>
        <end position="22"/>
    </location>
</feature>
<evidence type="ECO:0000313" key="4">
    <source>
        <dbReference type="Proteomes" id="UP000070529"/>
    </source>
</evidence>
<gene>
    <name evidence="3" type="ORF">ATN88_24050</name>
</gene>
<dbReference type="OrthoDB" id="598245at2"/>
<feature type="chain" id="PRO_5007465771" evidence="2">
    <location>
        <begin position="23"/>
        <end position="126"/>
    </location>
</feature>
<dbReference type="STRING" id="294935.ATN88_24050"/>
<dbReference type="EMBL" id="LNTY01000026">
    <property type="protein sequence ID" value="KXF82235.1"/>
    <property type="molecule type" value="Genomic_DNA"/>
</dbReference>
<comment type="caution">
    <text evidence="3">The sequence shown here is derived from an EMBL/GenBank/DDBJ whole genome shotgun (WGS) entry which is preliminary data.</text>
</comment>
<protein>
    <submittedName>
        <fullName evidence="3">Uncharacterized protein</fullName>
    </submittedName>
</protein>
<dbReference type="Proteomes" id="UP000070529">
    <property type="component" value="Unassembled WGS sequence"/>
</dbReference>
<dbReference type="PANTHER" id="PTHR36571">
    <property type="entry name" value="PROTEIN YGIW"/>
    <property type="match status" value="1"/>
</dbReference>
<dbReference type="AlphaFoldDB" id="A0A135I9V6"/>
<keyword evidence="4" id="KW-1185">Reference proteome</keyword>
<keyword evidence="1 2" id="KW-0732">Signal</keyword>
<organism evidence="3 4">
    <name type="scientific">Enterovibrio coralii</name>
    <dbReference type="NCBI Taxonomy" id="294935"/>
    <lineage>
        <taxon>Bacteria</taxon>
        <taxon>Pseudomonadati</taxon>
        <taxon>Pseudomonadota</taxon>
        <taxon>Gammaproteobacteria</taxon>
        <taxon>Vibrionales</taxon>
        <taxon>Vibrionaceae</taxon>
        <taxon>Enterovibrio</taxon>
    </lineage>
</organism>
<name>A0A135I9V6_9GAMM</name>
<proteinExistence type="predicted"/>
<accession>A0A135I9V6</accession>
<dbReference type="InterPro" id="IPR005220">
    <property type="entry name" value="CarO-like"/>
</dbReference>
<evidence type="ECO:0000256" key="2">
    <source>
        <dbReference type="SAM" id="SignalP"/>
    </source>
</evidence>
<dbReference type="Pfam" id="PF04076">
    <property type="entry name" value="BOF"/>
    <property type="match status" value="1"/>
</dbReference>
<reference evidence="3 4" key="1">
    <citation type="submission" date="2015-11" db="EMBL/GenBank/DDBJ databases">
        <title>Genomic Taxonomy of the Vibrionaceae.</title>
        <authorList>
            <person name="Gomez-Gil B."/>
            <person name="Enciso-Ibarra J."/>
        </authorList>
    </citation>
    <scope>NUCLEOTIDE SEQUENCE [LARGE SCALE GENOMIC DNA]</scope>
    <source>
        <strain evidence="3 4">CAIM 912</strain>
    </source>
</reference>
<dbReference type="RefSeq" id="WP_067414141.1">
    <property type="nucleotide sequence ID" value="NZ_LNTY01000026.1"/>
</dbReference>
<evidence type="ECO:0000256" key="1">
    <source>
        <dbReference type="ARBA" id="ARBA00022729"/>
    </source>
</evidence>
<dbReference type="PANTHER" id="PTHR36571:SF1">
    <property type="entry name" value="PROTEIN YGIW"/>
    <property type="match status" value="1"/>
</dbReference>
<dbReference type="SUPFAM" id="SSF101756">
    <property type="entry name" value="Hypothetical protein YgiW"/>
    <property type="match status" value="1"/>
</dbReference>